<dbReference type="InterPro" id="IPR029787">
    <property type="entry name" value="Nucleotide_cyclase"/>
</dbReference>
<comment type="caution">
    <text evidence="6">The sequence shown here is derived from an EMBL/GenBank/DDBJ whole genome shotgun (WGS) entry which is preliminary data.</text>
</comment>
<dbReference type="CDD" id="cd01949">
    <property type="entry name" value="GGDEF"/>
    <property type="match status" value="1"/>
</dbReference>
<keyword evidence="1" id="KW-0597">Phosphoprotein</keyword>
<proteinExistence type="predicted"/>
<dbReference type="InterPro" id="IPR035919">
    <property type="entry name" value="EAL_sf"/>
</dbReference>
<protein>
    <submittedName>
        <fullName evidence="6">Diguanylate cyclase (GGDEF)-like protein</fullName>
    </submittedName>
</protein>
<dbReference type="InterPro" id="IPR001789">
    <property type="entry name" value="Sig_transdc_resp-reg_receiver"/>
</dbReference>
<accession>A0A7Y9QY68</accession>
<keyword evidence="7" id="KW-1185">Reference proteome</keyword>
<dbReference type="GO" id="GO:0000160">
    <property type="term" value="P:phosphorelay signal transduction system"/>
    <property type="evidence" value="ECO:0007669"/>
    <property type="project" value="InterPro"/>
</dbReference>
<evidence type="ECO:0000256" key="2">
    <source>
        <dbReference type="SAM" id="MobiDB-lite"/>
    </source>
</evidence>
<dbReference type="SUPFAM" id="SSF141868">
    <property type="entry name" value="EAL domain-like"/>
    <property type="match status" value="1"/>
</dbReference>
<feature type="region of interest" description="Disordered" evidence="2">
    <location>
        <begin position="1"/>
        <end position="22"/>
    </location>
</feature>
<dbReference type="InterPro" id="IPR000160">
    <property type="entry name" value="GGDEF_dom"/>
</dbReference>
<dbReference type="RefSeq" id="WP_179633911.1">
    <property type="nucleotide sequence ID" value="NZ_JACCFH010000001.1"/>
</dbReference>
<dbReference type="InterPro" id="IPR050706">
    <property type="entry name" value="Cyclic-di-GMP_PDE-like"/>
</dbReference>
<feature type="domain" description="EAL" evidence="4">
    <location>
        <begin position="337"/>
        <end position="591"/>
    </location>
</feature>
<dbReference type="Pfam" id="PF00072">
    <property type="entry name" value="Response_reg"/>
    <property type="match status" value="1"/>
</dbReference>
<dbReference type="PROSITE" id="PS50883">
    <property type="entry name" value="EAL"/>
    <property type="match status" value="1"/>
</dbReference>
<feature type="domain" description="GGDEF" evidence="5">
    <location>
        <begin position="184"/>
        <end position="328"/>
    </location>
</feature>
<dbReference type="SMART" id="SM00448">
    <property type="entry name" value="REC"/>
    <property type="match status" value="1"/>
</dbReference>
<dbReference type="Gene3D" id="3.30.70.270">
    <property type="match status" value="1"/>
</dbReference>
<evidence type="ECO:0000256" key="1">
    <source>
        <dbReference type="PROSITE-ProRule" id="PRU00169"/>
    </source>
</evidence>
<dbReference type="PROSITE" id="PS50110">
    <property type="entry name" value="RESPONSE_REGULATORY"/>
    <property type="match status" value="1"/>
</dbReference>
<dbReference type="InterPro" id="IPR043128">
    <property type="entry name" value="Rev_trsase/Diguanyl_cyclase"/>
</dbReference>
<dbReference type="Gene3D" id="3.20.20.450">
    <property type="entry name" value="EAL domain"/>
    <property type="match status" value="1"/>
</dbReference>
<dbReference type="SMART" id="SM00267">
    <property type="entry name" value="GGDEF"/>
    <property type="match status" value="1"/>
</dbReference>
<dbReference type="NCBIfam" id="TIGR00254">
    <property type="entry name" value="GGDEF"/>
    <property type="match status" value="1"/>
</dbReference>
<organism evidence="6 7">
    <name type="scientific">Sphaerotilus montanus</name>
    <dbReference type="NCBI Taxonomy" id="522889"/>
    <lineage>
        <taxon>Bacteria</taxon>
        <taxon>Pseudomonadati</taxon>
        <taxon>Pseudomonadota</taxon>
        <taxon>Betaproteobacteria</taxon>
        <taxon>Burkholderiales</taxon>
        <taxon>Sphaerotilaceae</taxon>
        <taxon>Sphaerotilus</taxon>
    </lineage>
</organism>
<dbReference type="SUPFAM" id="SSF52172">
    <property type="entry name" value="CheY-like"/>
    <property type="match status" value="1"/>
</dbReference>
<dbReference type="PANTHER" id="PTHR33121:SF70">
    <property type="entry name" value="SIGNALING PROTEIN YKOW"/>
    <property type="match status" value="1"/>
</dbReference>
<dbReference type="EMBL" id="JACCFH010000001">
    <property type="protein sequence ID" value="NYG33106.1"/>
    <property type="molecule type" value="Genomic_DNA"/>
</dbReference>
<evidence type="ECO:0000313" key="7">
    <source>
        <dbReference type="Proteomes" id="UP000518288"/>
    </source>
</evidence>
<gene>
    <name evidence="6" type="ORF">BDD16_002092</name>
</gene>
<dbReference type="PANTHER" id="PTHR33121">
    <property type="entry name" value="CYCLIC DI-GMP PHOSPHODIESTERASE PDEF"/>
    <property type="match status" value="1"/>
</dbReference>
<evidence type="ECO:0000259" key="3">
    <source>
        <dbReference type="PROSITE" id="PS50110"/>
    </source>
</evidence>
<dbReference type="Pfam" id="PF00563">
    <property type="entry name" value="EAL"/>
    <property type="match status" value="1"/>
</dbReference>
<dbReference type="SMART" id="SM00052">
    <property type="entry name" value="EAL"/>
    <property type="match status" value="1"/>
</dbReference>
<dbReference type="PROSITE" id="PS50887">
    <property type="entry name" value="GGDEF"/>
    <property type="match status" value="1"/>
</dbReference>
<dbReference type="Proteomes" id="UP000518288">
    <property type="component" value="Unassembled WGS sequence"/>
</dbReference>
<feature type="modified residue" description="4-aspartylphosphate" evidence="1">
    <location>
        <position position="77"/>
    </location>
</feature>
<evidence type="ECO:0000313" key="6">
    <source>
        <dbReference type="EMBL" id="NYG33106.1"/>
    </source>
</evidence>
<dbReference type="GO" id="GO:0071111">
    <property type="term" value="F:cyclic-guanylate-specific phosphodiesterase activity"/>
    <property type="evidence" value="ECO:0007669"/>
    <property type="project" value="InterPro"/>
</dbReference>
<feature type="domain" description="Response regulatory" evidence="3">
    <location>
        <begin position="27"/>
        <end position="144"/>
    </location>
</feature>
<reference evidence="6 7" key="1">
    <citation type="submission" date="2020-07" db="EMBL/GenBank/DDBJ databases">
        <title>Genomic Encyclopedia of Archaeal and Bacterial Type Strains, Phase II (KMG-II): from individual species to whole genera.</title>
        <authorList>
            <person name="Goeker M."/>
        </authorList>
    </citation>
    <scope>NUCLEOTIDE SEQUENCE [LARGE SCALE GENOMIC DNA]</scope>
    <source>
        <strain evidence="6 7">DSM 21226</strain>
    </source>
</reference>
<dbReference type="FunFam" id="3.20.20.450:FF:000001">
    <property type="entry name" value="Cyclic di-GMP phosphodiesterase yahA"/>
    <property type="match status" value="1"/>
</dbReference>
<name>A0A7Y9QY68_9BURK</name>
<dbReference type="InterPro" id="IPR011006">
    <property type="entry name" value="CheY-like_superfamily"/>
</dbReference>
<dbReference type="AlphaFoldDB" id="A0A7Y9QY68"/>
<dbReference type="Gene3D" id="3.40.50.2300">
    <property type="match status" value="1"/>
</dbReference>
<dbReference type="CDD" id="cd01948">
    <property type="entry name" value="EAL"/>
    <property type="match status" value="1"/>
</dbReference>
<sequence>MSAPQTSAPLAPSEPVHPSQPTLSDVTIMMVDDEPMMTDVAQAYLEDAGYTRFVAVHEPLQAMETARAQRPGLILLDLMMPELNGFDLLRLIRLDERLRYTPVIVLTAASDPASKLRALELGATEFLSKPVDASELKIRVRNSLAFKVYQDRLANDDPLTGLPNRRVFVEQLKAGLVRARYSHGTLALLHLNLDRFRQINDTLGHGTGDLLLVAVAERLRQTTRSTHSLLGQRLGDAPFLARLGGDEFALLMPDIPSPEAASRVARQVLDALSRSFHVDGQDVYLTPSIGISIFPDDGADDASLLRTAGVAMQHVKASGRNGVEFYSEKINTVSVERLLLETQLRGAIERGELVLHYQPKVDLRTGHIVGAEALLRWQHPTLGLVAPGRFIPIAEECGLIVEIGEWVIQRACAQLAQWRAEHRLAVRVAVNVARHSVVSGTLLDTTRDALQRHRVPARQLILELTESMLMDRVETTAAKLHALRALGVELSIDDFGTGYSSMSYLKQFPVQELKIDRSFVKGTPDDRTDTAIVRALVVLGHSLGMRVVAEGVETEEQRVAMQTLRCDCYQGFLCSPALPAADFIQKVREVNGQPARA</sequence>
<dbReference type="Pfam" id="PF00990">
    <property type="entry name" value="GGDEF"/>
    <property type="match status" value="1"/>
</dbReference>
<evidence type="ECO:0000259" key="4">
    <source>
        <dbReference type="PROSITE" id="PS50883"/>
    </source>
</evidence>
<dbReference type="InterPro" id="IPR001633">
    <property type="entry name" value="EAL_dom"/>
</dbReference>
<evidence type="ECO:0000259" key="5">
    <source>
        <dbReference type="PROSITE" id="PS50887"/>
    </source>
</evidence>
<dbReference type="SUPFAM" id="SSF55073">
    <property type="entry name" value="Nucleotide cyclase"/>
    <property type="match status" value="1"/>
</dbReference>